<dbReference type="InParanoid" id="G2XRA3"/>
<accession>G2XRA3</accession>
<gene>
    <name evidence="1" type="ORF">BofuT4_uP066790.1</name>
</gene>
<dbReference type="HOGENOM" id="CLU_3260427_0_0_1"/>
<sequence length="42" mass="4696">MLLGRSGNYSARITPKLLLLGSLVDEPRIEREKQIGIPQSMN</sequence>
<dbReference type="AlphaFoldDB" id="G2XRA3"/>
<proteinExistence type="predicted"/>
<name>G2XRA3_BOTF4</name>
<evidence type="ECO:0000313" key="1">
    <source>
        <dbReference type="EMBL" id="CCD43271.1"/>
    </source>
</evidence>
<reference evidence="2" key="1">
    <citation type="journal article" date="2011" name="PLoS Genet.">
        <title>Genomic analysis of the necrotrophic fungal pathogens Sclerotinia sclerotiorum and Botrytis cinerea.</title>
        <authorList>
            <person name="Amselem J."/>
            <person name="Cuomo C.A."/>
            <person name="van Kan J.A."/>
            <person name="Viaud M."/>
            <person name="Benito E.P."/>
            <person name="Couloux A."/>
            <person name="Coutinho P.M."/>
            <person name="de Vries R.P."/>
            <person name="Dyer P.S."/>
            <person name="Fillinger S."/>
            <person name="Fournier E."/>
            <person name="Gout L."/>
            <person name="Hahn M."/>
            <person name="Kohn L."/>
            <person name="Lapalu N."/>
            <person name="Plummer K.M."/>
            <person name="Pradier J.M."/>
            <person name="Quevillon E."/>
            <person name="Sharon A."/>
            <person name="Simon A."/>
            <person name="ten Have A."/>
            <person name="Tudzynski B."/>
            <person name="Tudzynski P."/>
            <person name="Wincker P."/>
            <person name="Andrew M."/>
            <person name="Anthouard V."/>
            <person name="Beever R.E."/>
            <person name="Beffa R."/>
            <person name="Benoit I."/>
            <person name="Bouzid O."/>
            <person name="Brault B."/>
            <person name="Chen Z."/>
            <person name="Choquer M."/>
            <person name="Collemare J."/>
            <person name="Cotton P."/>
            <person name="Danchin E.G."/>
            <person name="Da Silva C."/>
            <person name="Gautier A."/>
            <person name="Giraud C."/>
            <person name="Giraud T."/>
            <person name="Gonzalez C."/>
            <person name="Grossetete S."/>
            <person name="Guldener U."/>
            <person name="Henrissat B."/>
            <person name="Howlett B.J."/>
            <person name="Kodira C."/>
            <person name="Kretschmer M."/>
            <person name="Lappartient A."/>
            <person name="Leroch M."/>
            <person name="Levis C."/>
            <person name="Mauceli E."/>
            <person name="Neuveglise C."/>
            <person name="Oeser B."/>
            <person name="Pearson M."/>
            <person name="Poulain J."/>
            <person name="Poussereau N."/>
            <person name="Quesneville H."/>
            <person name="Rascle C."/>
            <person name="Schumacher J."/>
            <person name="Segurens B."/>
            <person name="Sexton A."/>
            <person name="Silva E."/>
            <person name="Sirven C."/>
            <person name="Soanes D.M."/>
            <person name="Talbot N.J."/>
            <person name="Templeton M."/>
            <person name="Yandava C."/>
            <person name="Yarden O."/>
            <person name="Zeng Q."/>
            <person name="Rollins J.A."/>
            <person name="Lebrun M.H."/>
            <person name="Dickman M."/>
        </authorList>
    </citation>
    <scope>NUCLEOTIDE SEQUENCE [LARGE SCALE GENOMIC DNA]</scope>
    <source>
        <strain evidence="2">T4</strain>
    </source>
</reference>
<dbReference type="Proteomes" id="UP000008177">
    <property type="component" value="Unplaced contigs"/>
</dbReference>
<protein>
    <submittedName>
        <fullName evidence="1">Uncharacterized protein</fullName>
    </submittedName>
</protein>
<evidence type="ECO:0000313" key="2">
    <source>
        <dbReference type="Proteomes" id="UP000008177"/>
    </source>
</evidence>
<dbReference type="EMBL" id="FQ790256">
    <property type="protein sequence ID" value="CCD43271.1"/>
    <property type="molecule type" value="Genomic_DNA"/>
</dbReference>
<organism evidence="1 2">
    <name type="scientific">Botryotinia fuckeliana (strain T4)</name>
    <name type="common">Noble rot fungus</name>
    <name type="synonym">Botrytis cinerea</name>
    <dbReference type="NCBI Taxonomy" id="999810"/>
    <lineage>
        <taxon>Eukaryota</taxon>
        <taxon>Fungi</taxon>
        <taxon>Dikarya</taxon>
        <taxon>Ascomycota</taxon>
        <taxon>Pezizomycotina</taxon>
        <taxon>Leotiomycetes</taxon>
        <taxon>Helotiales</taxon>
        <taxon>Sclerotiniaceae</taxon>
        <taxon>Botrytis</taxon>
    </lineage>
</organism>